<reference evidence="1 2" key="1">
    <citation type="submission" date="2020-10" db="EMBL/GenBank/DDBJ databases">
        <title>The Coptis chinensis genome and diversification of protoberbering-type alkaloids.</title>
        <authorList>
            <person name="Wang B."/>
            <person name="Shu S."/>
            <person name="Song C."/>
            <person name="Liu Y."/>
        </authorList>
    </citation>
    <scope>NUCLEOTIDE SEQUENCE [LARGE SCALE GENOMIC DNA]</scope>
    <source>
        <strain evidence="1">HL-2020</strain>
        <tissue evidence="1">Leaf</tissue>
    </source>
</reference>
<dbReference type="OrthoDB" id="1934719at2759"/>
<evidence type="ECO:0000313" key="1">
    <source>
        <dbReference type="EMBL" id="KAF9620051.1"/>
    </source>
</evidence>
<accession>A0A835MDS3</accession>
<name>A0A835MDS3_9MAGN</name>
<evidence type="ECO:0000313" key="2">
    <source>
        <dbReference type="Proteomes" id="UP000631114"/>
    </source>
</evidence>
<dbReference type="PANTHER" id="PTHR46890">
    <property type="entry name" value="NON-LTR RETROLELEMENT REVERSE TRANSCRIPTASE-LIKE PROTEIN-RELATED"/>
    <property type="match status" value="1"/>
</dbReference>
<organism evidence="1 2">
    <name type="scientific">Coptis chinensis</name>
    <dbReference type="NCBI Taxonomy" id="261450"/>
    <lineage>
        <taxon>Eukaryota</taxon>
        <taxon>Viridiplantae</taxon>
        <taxon>Streptophyta</taxon>
        <taxon>Embryophyta</taxon>
        <taxon>Tracheophyta</taxon>
        <taxon>Spermatophyta</taxon>
        <taxon>Magnoliopsida</taxon>
        <taxon>Ranunculales</taxon>
        <taxon>Ranunculaceae</taxon>
        <taxon>Coptidoideae</taxon>
        <taxon>Coptis</taxon>
    </lineage>
</organism>
<dbReference type="AlphaFoldDB" id="A0A835MDS3"/>
<evidence type="ECO:0008006" key="3">
    <source>
        <dbReference type="Google" id="ProtNLM"/>
    </source>
</evidence>
<dbReference type="Proteomes" id="UP000631114">
    <property type="component" value="Unassembled WGS sequence"/>
</dbReference>
<dbReference type="InterPro" id="IPR052343">
    <property type="entry name" value="Retrotransposon-Effector_Assoc"/>
</dbReference>
<protein>
    <recommendedName>
        <fullName evidence="3">Reverse transcriptase domain-containing protein</fullName>
    </recommendedName>
</protein>
<gene>
    <name evidence="1" type="ORF">IFM89_010701</name>
</gene>
<dbReference type="PANTHER" id="PTHR46890:SF48">
    <property type="entry name" value="RNA-DIRECTED DNA POLYMERASE"/>
    <property type="match status" value="1"/>
</dbReference>
<comment type="caution">
    <text evidence="1">The sequence shown here is derived from an EMBL/GenBank/DDBJ whole genome shotgun (WGS) entry which is preliminary data.</text>
</comment>
<dbReference type="EMBL" id="JADFTS010000002">
    <property type="protein sequence ID" value="KAF9620051.1"/>
    <property type="molecule type" value="Genomic_DNA"/>
</dbReference>
<proteinExistence type="predicted"/>
<sequence length="183" mass="21392">MDFFEDTMTTLVPDLESHIFNVEVPCLSEEEKQTLLKDVQNEEIVDALKHMKPFKAPSPNGYQAFIFQHFWHLVGDQVCVAVKYFFSNGTFSLQLYHSFITLIPKIMNPSLPEHFRPINLTNVVYKIISKIIVNRLRSIIQRIVGPFQTAFLPKRNIHDNVLLAYEFYHKIRGHGNRKSKFLL</sequence>
<keyword evidence="2" id="KW-1185">Reference proteome</keyword>